<organism evidence="2 3">
    <name type="scientific">Strongylus vulgaris</name>
    <name type="common">Blood worm</name>
    <dbReference type="NCBI Taxonomy" id="40348"/>
    <lineage>
        <taxon>Eukaryota</taxon>
        <taxon>Metazoa</taxon>
        <taxon>Ecdysozoa</taxon>
        <taxon>Nematoda</taxon>
        <taxon>Chromadorea</taxon>
        <taxon>Rhabditida</taxon>
        <taxon>Rhabditina</taxon>
        <taxon>Rhabditomorpha</taxon>
        <taxon>Strongyloidea</taxon>
        <taxon>Strongylidae</taxon>
        <taxon>Strongylus</taxon>
    </lineage>
</organism>
<name>A0A3P7LDZ5_STRVU</name>
<feature type="non-terminal residue" evidence="2">
    <location>
        <position position="1"/>
    </location>
</feature>
<dbReference type="GO" id="GO:0005737">
    <property type="term" value="C:cytoplasm"/>
    <property type="evidence" value="ECO:0007669"/>
    <property type="project" value="TreeGrafter"/>
</dbReference>
<dbReference type="GO" id="GO:0030056">
    <property type="term" value="C:hemidesmosome"/>
    <property type="evidence" value="ECO:0007669"/>
    <property type="project" value="TreeGrafter"/>
</dbReference>
<feature type="coiled-coil region" evidence="1">
    <location>
        <begin position="112"/>
        <end position="153"/>
    </location>
</feature>
<dbReference type="EMBL" id="UYYB01110310">
    <property type="protein sequence ID" value="VDM80845.1"/>
    <property type="molecule type" value="Genomic_DNA"/>
</dbReference>
<proteinExistence type="predicted"/>
<dbReference type="InterPro" id="IPR018159">
    <property type="entry name" value="Spectrin/alpha-actinin"/>
</dbReference>
<evidence type="ECO:0000313" key="3">
    <source>
        <dbReference type="Proteomes" id="UP000270094"/>
    </source>
</evidence>
<dbReference type="Pfam" id="PF00435">
    <property type="entry name" value="Spectrin"/>
    <property type="match status" value="1"/>
</dbReference>
<dbReference type="GO" id="GO:0031122">
    <property type="term" value="P:cytoplasmic microtubule organization"/>
    <property type="evidence" value="ECO:0007669"/>
    <property type="project" value="TreeGrafter"/>
</dbReference>
<dbReference type="InterPro" id="IPR002017">
    <property type="entry name" value="Spectrin_repeat"/>
</dbReference>
<dbReference type="GO" id="GO:0016020">
    <property type="term" value="C:membrane"/>
    <property type="evidence" value="ECO:0007669"/>
    <property type="project" value="TreeGrafter"/>
</dbReference>
<protein>
    <submittedName>
        <fullName evidence="2">Uncharacterized protein</fullName>
    </submittedName>
</protein>
<dbReference type="PANTHER" id="PTHR23169:SF23">
    <property type="entry name" value="SHORT STOP, ISOFORM H"/>
    <property type="match status" value="1"/>
</dbReference>
<dbReference type="OrthoDB" id="2250192at2759"/>
<keyword evidence="1" id="KW-0175">Coiled coil</keyword>
<evidence type="ECO:0000313" key="2">
    <source>
        <dbReference type="EMBL" id="VDM80845.1"/>
    </source>
</evidence>
<dbReference type="PANTHER" id="PTHR23169">
    <property type="entry name" value="ENVOPLAKIN"/>
    <property type="match status" value="1"/>
</dbReference>
<dbReference type="Gene3D" id="1.20.58.60">
    <property type="match status" value="2"/>
</dbReference>
<dbReference type="Proteomes" id="UP000270094">
    <property type="component" value="Unassembled WGS sequence"/>
</dbReference>
<evidence type="ECO:0000256" key="1">
    <source>
        <dbReference type="SAM" id="Coils"/>
    </source>
</evidence>
<reference evidence="2 3" key="1">
    <citation type="submission" date="2018-11" db="EMBL/GenBank/DDBJ databases">
        <authorList>
            <consortium name="Pathogen Informatics"/>
        </authorList>
    </citation>
    <scope>NUCLEOTIDE SEQUENCE [LARGE SCALE GENOMIC DNA]</scope>
</reference>
<dbReference type="AlphaFoldDB" id="A0A3P7LDZ5"/>
<accession>A0A3P7LDZ5</accession>
<dbReference type="GO" id="GO:0042060">
    <property type="term" value="P:wound healing"/>
    <property type="evidence" value="ECO:0007669"/>
    <property type="project" value="TreeGrafter"/>
</dbReference>
<sequence length="262" mass="29783">APAHQATAIRQPITKLNLRWSQLYAALCDKENKVERMLLQMGRLSEAADQLIAWMRKTRATLDELSVAAPTLRQLEIQRCQLTVVSNDVHAHEGSVATLNAAAQRLMRDDHNADALEKMNQMNREWEELNDVLQKLILQMERAKTEAEKVGREAEQWMVWLEDVESQLATTKPTGGLPETAEIQLDDFKVLRSEELCADREKKLELALEEAIALDTSMRDTAEWLTGAEQRLAGLEPVSRLLDVLETQVADNEKWTDEVAMR</sequence>
<keyword evidence="3" id="KW-1185">Reference proteome</keyword>
<dbReference type="GO" id="GO:0005198">
    <property type="term" value="F:structural molecule activity"/>
    <property type="evidence" value="ECO:0007669"/>
    <property type="project" value="TreeGrafter"/>
</dbReference>
<dbReference type="GO" id="GO:0005882">
    <property type="term" value="C:intermediate filament"/>
    <property type="evidence" value="ECO:0007669"/>
    <property type="project" value="TreeGrafter"/>
</dbReference>
<dbReference type="GO" id="GO:0045104">
    <property type="term" value="P:intermediate filament cytoskeleton organization"/>
    <property type="evidence" value="ECO:0007669"/>
    <property type="project" value="InterPro"/>
</dbReference>
<gene>
    <name evidence="2" type="ORF">SVUK_LOCUS15843</name>
</gene>
<dbReference type="InterPro" id="IPR043197">
    <property type="entry name" value="Plakin"/>
</dbReference>
<dbReference type="SMART" id="SM00150">
    <property type="entry name" value="SPEC"/>
    <property type="match status" value="2"/>
</dbReference>
<dbReference type="SUPFAM" id="SSF46966">
    <property type="entry name" value="Spectrin repeat"/>
    <property type="match status" value="2"/>
</dbReference>